<dbReference type="Proteomes" id="UP000663829">
    <property type="component" value="Unassembled WGS sequence"/>
</dbReference>
<evidence type="ECO:0008006" key="5">
    <source>
        <dbReference type="Google" id="ProtNLM"/>
    </source>
</evidence>
<sequence>MDTSEPGHDDESVTDTICGTSATKQDDGISIGEVSEGESLNSDVEASAVETTGCHDFDDIADWPTNLQNSQIEKIVFRGPIRANINHYPKDGVGRSFNKMYFQRKTANGELVDRMWLVYSSKLDRMFCFCCKIFSSDEFALAKAGTNDWGHMALILKRHERSTEHFDCYGKWIGSGM</sequence>
<comment type="caution">
    <text evidence="2">The sequence shown here is derived from an EMBL/GenBank/DDBJ whole genome shotgun (WGS) entry which is preliminary data.</text>
</comment>
<feature type="region of interest" description="Disordered" evidence="1">
    <location>
        <begin position="1"/>
        <end position="27"/>
    </location>
</feature>
<feature type="compositionally biased region" description="Polar residues" evidence="1">
    <location>
        <begin position="14"/>
        <end position="23"/>
    </location>
</feature>
<gene>
    <name evidence="2" type="ORF">GPM918_LOCUS16005</name>
    <name evidence="3" type="ORF">SRO942_LOCUS16005</name>
</gene>
<accession>A0A814K1P3</accession>
<protein>
    <recommendedName>
        <fullName evidence="5">TTF-type domain-containing protein</fullName>
    </recommendedName>
</protein>
<feature type="compositionally biased region" description="Basic and acidic residues" evidence="1">
    <location>
        <begin position="1"/>
        <end position="11"/>
    </location>
</feature>
<dbReference type="EMBL" id="CAJNOQ010004120">
    <property type="protein sequence ID" value="CAF1045478.1"/>
    <property type="molecule type" value="Genomic_DNA"/>
</dbReference>
<proteinExistence type="predicted"/>
<name>A0A814K1P3_9BILA</name>
<organism evidence="2 4">
    <name type="scientific">Didymodactylos carnosus</name>
    <dbReference type="NCBI Taxonomy" id="1234261"/>
    <lineage>
        <taxon>Eukaryota</taxon>
        <taxon>Metazoa</taxon>
        <taxon>Spiralia</taxon>
        <taxon>Gnathifera</taxon>
        <taxon>Rotifera</taxon>
        <taxon>Eurotatoria</taxon>
        <taxon>Bdelloidea</taxon>
        <taxon>Philodinida</taxon>
        <taxon>Philodinidae</taxon>
        <taxon>Didymodactylos</taxon>
    </lineage>
</organism>
<dbReference type="AlphaFoldDB" id="A0A814K1P3"/>
<dbReference type="Proteomes" id="UP000681722">
    <property type="component" value="Unassembled WGS sequence"/>
</dbReference>
<evidence type="ECO:0000256" key="1">
    <source>
        <dbReference type="SAM" id="MobiDB-lite"/>
    </source>
</evidence>
<evidence type="ECO:0000313" key="3">
    <source>
        <dbReference type="EMBL" id="CAF3815416.1"/>
    </source>
</evidence>
<evidence type="ECO:0000313" key="2">
    <source>
        <dbReference type="EMBL" id="CAF1045478.1"/>
    </source>
</evidence>
<dbReference type="OrthoDB" id="10066376at2759"/>
<reference evidence="2" key="1">
    <citation type="submission" date="2021-02" db="EMBL/GenBank/DDBJ databases">
        <authorList>
            <person name="Nowell W R."/>
        </authorList>
    </citation>
    <scope>NUCLEOTIDE SEQUENCE</scope>
</reference>
<keyword evidence="4" id="KW-1185">Reference proteome</keyword>
<dbReference type="EMBL" id="CAJOBC010004120">
    <property type="protein sequence ID" value="CAF3815416.1"/>
    <property type="molecule type" value="Genomic_DNA"/>
</dbReference>
<evidence type="ECO:0000313" key="4">
    <source>
        <dbReference type="Proteomes" id="UP000663829"/>
    </source>
</evidence>